<feature type="domain" description="Heterokaryon incompatibility" evidence="1">
    <location>
        <begin position="182"/>
        <end position="310"/>
    </location>
</feature>
<organism evidence="2 3">
    <name type="scientific">Hyaloscypha variabilis (strain UAMH 11265 / GT02V1 / F)</name>
    <name type="common">Meliniomyces variabilis</name>
    <dbReference type="NCBI Taxonomy" id="1149755"/>
    <lineage>
        <taxon>Eukaryota</taxon>
        <taxon>Fungi</taxon>
        <taxon>Dikarya</taxon>
        <taxon>Ascomycota</taxon>
        <taxon>Pezizomycotina</taxon>
        <taxon>Leotiomycetes</taxon>
        <taxon>Helotiales</taxon>
        <taxon>Hyaloscyphaceae</taxon>
        <taxon>Hyaloscypha</taxon>
        <taxon>Hyaloscypha variabilis</taxon>
    </lineage>
</organism>
<evidence type="ECO:0000313" key="3">
    <source>
        <dbReference type="Proteomes" id="UP000235786"/>
    </source>
</evidence>
<dbReference type="InterPro" id="IPR010730">
    <property type="entry name" value="HET"/>
</dbReference>
<sequence>MSRHIAIVIFLATPHHGTHLAEILVRISGKTIPARTFVAEMIPNSAVLEELNDKFRHDASNLLIFSFYETRETEMGTMPSRLLVVAKDSAVLGYRGEISISMDTDHYNVIKFANSTDANYLKVLNSLKIVARQLLGERPGLYAPLSFEKIEIRLISIDKSAEDSARICCTLKQVPLFESPPYKALSYCWGDSSNKLPISVNQRTVNVNSNLHAALARLSSDGVEFIWVDALCINQDDKEERSIQIGRMSAIYKQADQVVIWLGGAEKIPDSDIAELNEMEHETAPSVTALFAAAQLLEKEYWSRVWIIQELAAASSITVLCGAYTVSWQALSQTLPADLLSSHITSYPRHAHGMIGYYTDQIIKFHKINAFRADRLARKPIALLEALRRSQYALSTDPKDKLYALLGLVFDSTSFIPHPNYSSTKEEVYRNFSSALFENGYPLDFICLRSLSREVSNDLPSWAIDWSDLDDYSAWKQFQLLMSIKVPSPDSLKSQFAIDGDTLTVTGIVVGTILSLTSPFEGDETVRDTGDAPVKVVLNLNGGKRIFACQIHMASNQTKPFETTIPTLGFPVLPKKDGLTTLSLNLKSIERLSIWLRENNTSFVFNDIIEFDASILYDSRPDLLDRFGIDKLHGSYDLSDTITGGMRLAVLNEGLLSWVPPQTRISDMIVYINGCTQPTVLRKSSRGYRIVGVAKVSSKDMPEDSSVMQQFSLI</sequence>
<dbReference type="AlphaFoldDB" id="A0A2J6RYZ5"/>
<gene>
    <name evidence="2" type="ORF">L207DRAFT_580546</name>
</gene>
<dbReference type="EMBL" id="KZ613942">
    <property type="protein sequence ID" value="PMD43715.1"/>
    <property type="molecule type" value="Genomic_DNA"/>
</dbReference>
<name>A0A2J6RYZ5_HYAVF</name>
<evidence type="ECO:0000313" key="2">
    <source>
        <dbReference type="EMBL" id="PMD43715.1"/>
    </source>
</evidence>
<evidence type="ECO:0000259" key="1">
    <source>
        <dbReference type="Pfam" id="PF06985"/>
    </source>
</evidence>
<accession>A0A2J6RYZ5</accession>
<dbReference type="PANTHER" id="PTHR24148">
    <property type="entry name" value="ANKYRIN REPEAT DOMAIN-CONTAINING PROTEIN 39 HOMOLOG-RELATED"/>
    <property type="match status" value="1"/>
</dbReference>
<dbReference type="PANTHER" id="PTHR24148:SF64">
    <property type="entry name" value="HETEROKARYON INCOMPATIBILITY DOMAIN-CONTAINING PROTEIN"/>
    <property type="match status" value="1"/>
</dbReference>
<reference evidence="2 3" key="1">
    <citation type="submission" date="2016-04" db="EMBL/GenBank/DDBJ databases">
        <title>A degradative enzymes factory behind the ericoid mycorrhizal symbiosis.</title>
        <authorList>
            <consortium name="DOE Joint Genome Institute"/>
            <person name="Martino E."/>
            <person name="Morin E."/>
            <person name="Grelet G."/>
            <person name="Kuo A."/>
            <person name="Kohler A."/>
            <person name="Daghino S."/>
            <person name="Barry K."/>
            <person name="Choi C."/>
            <person name="Cichocki N."/>
            <person name="Clum A."/>
            <person name="Copeland A."/>
            <person name="Hainaut M."/>
            <person name="Haridas S."/>
            <person name="Labutti K."/>
            <person name="Lindquist E."/>
            <person name="Lipzen A."/>
            <person name="Khouja H.-R."/>
            <person name="Murat C."/>
            <person name="Ohm R."/>
            <person name="Olson A."/>
            <person name="Spatafora J."/>
            <person name="Veneault-Fourrey C."/>
            <person name="Henrissat B."/>
            <person name="Grigoriev I."/>
            <person name="Martin F."/>
            <person name="Perotto S."/>
        </authorList>
    </citation>
    <scope>NUCLEOTIDE SEQUENCE [LARGE SCALE GENOMIC DNA]</scope>
    <source>
        <strain evidence="2 3">F</strain>
    </source>
</reference>
<dbReference type="Pfam" id="PF06985">
    <property type="entry name" value="HET"/>
    <property type="match status" value="1"/>
</dbReference>
<dbReference type="InterPro" id="IPR052895">
    <property type="entry name" value="HetReg/Transcr_Mod"/>
</dbReference>
<protein>
    <submittedName>
        <fullName evidence="2">HET-domain-containing protein</fullName>
    </submittedName>
</protein>
<keyword evidence="3" id="KW-1185">Reference proteome</keyword>
<dbReference type="OrthoDB" id="3526006at2759"/>
<dbReference type="Proteomes" id="UP000235786">
    <property type="component" value="Unassembled WGS sequence"/>
</dbReference>
<proteinExistence type="predicted"/>